<dbReference type="InterPro" id="IPR036282">
    <property type="entry name" value="Glutathione-S-Trfase_C_sf"/>
</dbReference>
<dbReference type="Proteomes" id="UP000198749">
    <property type="component" value="Unassembled WGS sequence"/>
</dbReference>
<dbReference type="Gene3D" id="3.40.30.10">
    <property type="entry name" value="Glutaredoxin"/>
    <property type="match status" value="1"/>
</dbReference>
<organism evidence="2 3">
    <name type="scientific">Amphritea atlantica</name>
    <dbReference type="NCBI Taxonomy" id="355243"/>
    <lineage>
        <taxon>Bacteria</taxon>
        <taxon>Pseudomonadati</taxon>
        <taxon>Pseudomonadota</taxon>
        <taxon>Gammaproteobacteria</taxon>
        <taxon>Oceanospirillales</taxon>
        <taxon>Oceanospirillaceae</taxon>
        <taxon>Amphritea</taxon>
    </lineage>
</organism>
<feature type="domain" description="GST N-terminal" evidence="1">
    <location>
        <begin position="1"/>
        <end position="82"/>
    </location>
</feature>
<dbReference type="PANTHER" id="PTHR44051">
    <property type="entry name" value="GLUTATHIONE S-TRANSFERASE-RELATED"/>
    <property type="match status" value="1"/>
</dbReference>
<accession>A0A1H9HV70</accession>
<dbReference type="OrthoDB" id="5740960at2"/>
<evidence type="ECO:0000313" key="2">
    <source>
        <dbReference type="EMBL" id="SEQ66168.1"/>
    </source>
</evidence>
<reference evidence="3" key="1">
    <citation type="submission" date="2016-10" db="EMBL/GenBank/DDBJ databases">
        <authorList>
            <person name="Varghese N."/>
            <person name="Submissions S."/>
        </authorList>
    </citation>
    <scope>NUCLEOTIDE SEQUENCE [LARGE SCALE GENOMIC DNA]</scope>
    <source>
        <strain evidence="3">DSM 18887</strain>
    </source>
</reference>
<name>A0A1H9HV70_9GAMM</name>
<dbReference type="InterPro" id="IPR036249">
    <property type="entry name" value="Thioredoxin-like_sf"/>
</dbReference>
<dbReference type="STRING" id="355243.SAMN03080615_02240"/>
<keyword evidence="3" id="KW-1185">Reference proteome</keyword>
<dbReference type="PANTHER" id="PTHR44051:SF8">
    <property type="entry name" value="GLUTATHIONE S-TRANSFERASE GSTA"/>
    <property type="match status" value="1"/>
</dbReference>
<dbReference type="EMBL" id="FOGB01000006">
    <property type="protein sequence ID" value="SEQ66168.1"/>
    <property type="molecule type" value="Genomic_DNA"/>
</dbReference>
<dbReference type="PROSITE" id="PS50404">
    <property type="entry name" value="GST_NTER"/>
    <property type="match status" value="1"/>
</dbReference>
<dbReference type="SFLD" id="SFLDS00019">
    <property type="entry name" value="Glutathione_Transferase_(cytos"/>
    <property type="match status" value="1"/>
</dbReference>
<dbReference type="RefSeq" id="WP_091357985.1">
    <property type="nucleotide sequence ID" value="NZ_AP025284.1"/>
</dbReference>
<dbReference type="InterPro" id="IPR040079">
    <property type="entry name" value="Glutathione_S-Trfase"/>
</dbReference>
<dbReference type="GO" id="GO:0016740">
    <property type="term" value="F:transferase activity"/>
    <property type="evidence" value="ECO:0007669"/>
    <property type="project" value="UniProtKB-KW"/>
</dbReference>
<dbReference type="Gene3D" id="1.20.1050.10">
    <property type="match status" value="1"/>
</dbReference>
<dbReference type="SUPFAM" id="SSF47616">
    <property type="entry name" value="GST C-terminal domain-like"/>
    <property type="match status" value="1"/>
</dbReference>
<dbReference type="CDD" id="cd03057">
    <property type="entry name" value="GST_N_Beta"/>
    <property type="match status" value="1"/>
</dbReference>
<dbReference type="Pfam" id="PF13410">
    <property type="entry name" value="GST_C_2"/>
    <property type="match status" value="1"/>
</dbReference>
<evidence type="ECO:0000313" key="3">
    <source>
        <dbReference type="Proteomes" id="UP000198749"/>
    </source>
</evidence>
<sequence>MTMKFYMTPGSCSTAIHILLEEVEAIFEVHLVDLMAGDNKTPEYLQLNPKGTIPVLITDDNLVLTDFQPMAWWIARQNPKKALLPTGIADECRALGWMSYAVNTIHGQGFTRIFTPDRYSLPGLDNGAGHDAIKQQGEEIVANAFALLEPVLAGRELLFDRFSIADAALFYVMFWADRINQPLPESCKRYYQTLLTRPTVRQVLSEEGYGAMFR</sequence>
<dbReference type="Pfam" id="PF13409">
    <property type="entry name" value="GST_N_2"/>
    <property type="match status" value="1"/>
</dbReference>
<dbReference type="InterPro" id="IPR004045">
    <property type="entry name" value="Glutathione_S-Trfase_N"/>
</dbReference>
<dbReference type="SUPFAM" id="SSF52833">
    <property type="entry name" value="Thioredoxin-like"/>
    <property type="match status" value="1"/>
</dbReference>
<dbReference type="SFLD" id="SFLDG00358">
    <property type="entry name" value="Main_(cytGST)"/>
    <property type="match status" value="1"/>
</dbReference>
<proteinExistence type="predicted"/>
<gene>
    <name evidence="2" type="ORF">SAMN03080615_02240</name>
</gene>
<dbReference type="AlphaFoldDB" id="A0A1H9HV70"/>
<protein>
    <submittedName>
        <fullName evidence="2">Glutathione S-transferase</fullName>
    </submittedName>
</protein>
<evidence type="ECO:0000259" key="1">
    <source>
        <dbReference type="PROSITE" id="PS50404"/>
    </source>
</evidence>
<keyword evidence="2" id="KW-0808">Transferase</keyword>